<sequence length="54" mass="6407">MKEYEVLWRTRYDTLVEVRHVTANSHASAAMKILDESGFRPEQIEIIRVEEQQC</sequence>
<organism evidence="1 2">
    <name type="scientific">Enterococcus phage Ec-ZZ2</name>
    <dbReference type="NCBI Taxonomy" id="1647400"/>
    <lineage>
        <taxon>Viruses</taxon>
        <taxon>Duplodnaviria</taxon>
        <taxon>Heunggongvirae</taxon>
        <taxon>Uroviricota</taxon>
        <taxon>Caudoviricetes</taxon>
        <taxon>Efquatrovirus</taxon>
        <taxon>Efquatrovirus EcZZ2</taxon>
    </lineage>
</organism>
<evidence type="ECO:0000313" key="2">
    <source>
        <dbReference type="Proteomes" id="UP000204463"/>
    </source>
</evidence>
<dbReference type="Proteomes" id="UP000204463">
    <property type="component" value="Segment"/>
</dbReference>
<accession>A0A139ZW06</accession>
<dbReference type="KEGG" id="vg:29123251"/>
<proteinExistence type="predicted"/>
<protein>
    <submittedName>
        <fullName evidence="1">Uncharacterized protein</fullName>
    </submittedName>
</protein>
<dbReference type="OrthoDB" id="28472at10239"/>
<evidence type="ECO:0000313" key="1">
    <source>
        <dbReference type="EMBL" id="AKG94448.1"/>
    </source>
</evidence>
<keyword evidence="2" id="KW-1185">Reference proteome</keyword>
<name>A0A139ZW06_9CAUD</name>
<dbReference type="EMBL" id="KR131750">
    <property type="protein sequence ID" value="AKG94448.1"/>
    <property type="molecule type" value="Genomic_DNA"/>
</dbReference>
<reference evidence="2" key="1">
    <citation type="submission" date="2015-04" db="EMBL/GenBank/DDBJ databases">
        <authorList>
            <person name="Sun Y."/>
            <person name="Li J."/>
            <person name="Shi H."/>
            <person name="Su S."/>
            <person name="Zhang Z."/>
        </authorList>
    </citation>
    <scope>NUCLEOTIDE SEQUENCE [LARGE SCALE GENOMIC DNA]</scope>
</reference>
<gene>
    <name evidence="1" type="ORF">ZZ2_046</name>
</gene>
<dbReference type="GeneID" id="29123251"/>
<dbReference type="RefSeq" id="YP_009303745.1">
    <property type="nucleotide sequence ID" value="NC_031260.1"/>
</dbReference>